<dbReference type="InterPro" id="IPR002686">
    <property type="entry name" value="Transposase_17"/>
</dbReference>
<evidence type="ECO:0000313" key="3">
    <source>
        <dbReference type="Proteomes" id="UP000322699"/>
    </source>
</evidence>
<evidence type="ECO:0000313" key="2">
    <source>
        <dbReference type="EMBL" id="KAA1259143.1"/>
    </source>
</evidence>
<dbReference type="GO" id="GO:0005524">
    <property type="term" value="F:ATP binding"/>
    <property type="evidence" value="ECO:0007669"/>
    <property type="project" value="InterPro"/>
</dbReference>
<dbReference type="GO" id="GO:0043565">
    <property type="term" value="F:sequence-specific DNA binding"/>
    <property type="evidence" value="ECO:0007669"/>
    <property type="project" value="InterPro"/>
</dbReference>
<dbReference type="EMBL" id="VRLW01000001">
    <property type="protein sequence ID" value="KAA1259143.1"/>
    <property type="molecule type" value="Genomic_DNA"/>
</dbReference>
<dbReference type="SUPFAM" id="SSF48295">
    <property type="entry name" value="TrpR-like"/>
    <property type="match status" value="1"/>
</dbReference>
<dbReference type="PANTHER" id="PTHR34322:SF2">
    <property type="entry name" value="TRANSPOSASE IS200-LIKE DOMAIN-CONTAINING PROTEIN"/>
    <property type="match status" value="1"/>
</dbReference>
<organism evidence="2 3">
    <name type="scientific">Rubripirellula obstinata</name>
    <dbReference type="NCBI Taxonomy" id="406547"/>
    <lineage>
        <taxon>Bacteria</taxon>
        <taxon>Pseudomonadati</taxon>
        <taxon>Planctomycetota</taxon>
        <taxon>Planctomycetia</taxon>
        <taxon>Pirellulales</taxon>
        <taxon>Pirellulaceae</taxon>
        <taxon>Rubripirellula</taxon>
    </lineage>
</organism>
<dbReference type="RefSeq" id="WP_149752676.1">
    <property type="nucleotide sequence ID" value="NZ_LWSK01000037.1"/>
</dbReference>
<sequence>MPRFPRLQYENAIYHIVARGDGRRKLFHDQGHYDRFTKGLVDEVDRSGWVVVAFCWMPNHIHALIKTPQPNLCRGMQHWLSGYANWYAKRNRRTGHLFQGRYKAFPVEDEGYYWNLSRYIHLNPCNGGKPLAESPEEYRNSSYRGYARKSCQVDWIAYDDHHRYWSGLNGGKDPSTAYRKYVKEGLLNPPDPSVDRLKNWVYGGEDFLKRMLHLASSEEDSKHSRRVRRSSVVTPDAVLNATAQEYGVSPEEYCGFRSGAGGRDVAAYLCRRYTSATLAELSVRFGLGHPDSSSDMVKRAKKLIESNSAIKNRVKRIEKRLSLKPETRV</sequence>
<dbReference type="Proteomes" id="UP000322699">
    <property type="component" value="Unassembled WGS sequence"/>
</dbReference>
<evidence type="ECO:0000259" key="1">
    <source>
        <dbReference type="SMART" id="SM01321"/>
    </source>
</evidence>
<dbReference type="Gene3D" id="1.10.1750.10">
    <property type="match status" value="1"/>
</dbReference>
<dbReference type="SMART" id="SM01321">
    <property type="entry name" value="Y1_Tnp"/>
    <property type="match status" value="1"/>
</dbReference>
<dbReference type="InterPro" id="IPR036515">
    <property type="entry name" value="Transposase_17_sf"/>
</dbReference>
<dbReference type="OrthoDB" id="278793at2"/>
<dbReference type="Pfam" id="PF01797">
    <property type="entry name" value="Y1_Tnp"/>
    <property type="match status" value="1"/>
</dbReference>
<proteinExistence type="predicted"/>
<dbReference type="PANTHER" id="PTHR34322">
    <property type="entry name" value="TRANSPOSASE, Y1_TNP DOMAIN-CONTAINING"/>
    <property type="match status" value="1"/>
</dbReference>
<dbReference type="Gene3D" id="3.30.70.1290">
    <property type="entry name" value="Transposase IS200-like"/>
    <property type="match status" value="1"/>
</dbReference>
<dbReference type="GO" id="GO:0004803">
    <property type="term" value="F:transposase activity"/>
    <property type="evidence" value="ECO:0007669"/>
    <property type="project" value="InterPro"/>
</dbReference>
<dbReference type="CDD" id="cd06571">
    <property type="entry name" value="Bac_DnaA_C"/>
    <property type="match status" value="1"/>
</dbReference>
<comment type="caution">
    <text evidence="2">The sequence shown here is derived from an EMBL/GenBank/DDBJ whole genome shotgun (WGS) entry which is preliminary data.</text>
</comment>
<dbReference type="GO" id="GO:0006313">
    <property type="term" value="P:DNA transposition"/>
    <property type="evidence" value="ECO:0007669"/>
    <property type="project" value="InterPro"/>
</dbReference>
<name>A0A5B1CI27_9BACT</name>
<dbReference type="GO" id="GO:0006275">
    <property type="term" value="P:regulation of DNA replication"/>
    <property type="evidence" value="ECO:0007669"/>
    <property type="project" value="InterPro"/>
</dbReference>
<reference evidence="2 3" key="1">
    <citation type="submission" date="2019-08" db="EMBL/GenBank/DDBJ databases">
        <title>Deep-cultivation of Planctomycetes and their phenomic and genomic characterization uncovers novel biology.</title>
        <authorList>
            <person name="Wiegand S."/>
            <person name="Jogler M."/>
            <person name="Boedeker C."/>
            <person name="Pinto D."/>
            <person name="Vollmers J."/>
            <person name="Rivas-Marin E."/>
            <person name="Kohn T."/>
            <person name="Peeters S.H."/>
            <person name="Heuer A."/>
            <person name="Rast P."/>
            <person name="Oberbeckmann S."/>
            <person name="Bunk B."/>
            <person name="Jeske O."/>
            <person name="Meyerdierks A."/>
            <person name="Storesund J.E."/>
            <person name="Kallscheuer N."/>
            <person name="Luecker S."/>
            <person name="Lage O.M."/>
            <person name="Pohl T."/>
            <person name="Merkel B.J."/>
            <person name="Hornburger P."/>
            <person name="Mueller R.-W."/>
            <person name="Bruemmer F."/>
            <person name="Labrenz M."/>
            <person name="Spormann A.M."/>
            <person name="Op Den Camp H."/>
            <person name="Overmann J."/>
            <person name="Amann R."/>
            <person name="Jetten M.S.M."/>
            <person name="Mascher T."/>
            <person name="Medema M.H."/>
            <person name="Devos D.P."/>
            <person name="Kaster A.-K."/>
            <person name="Ovreas L."/>
            <person name="Rohde M."/>
            <person name="Galperin M.Y."/>
            <person name="Jogler C."/>
        </authorList>
    </citation>
    <scope>NUCLEOTIDE SEQUENCE [LARGE SCALE GENOMIC DNA]</scope>
    <source>
        <strain evidence="2 3">LF1</strain>
    </source>
</reference>
<dbReference type="InterPro" id="IPR010921">
    <property type="entry name" value="Trp_repressor/repl_initiator"/>
</dbReference>
<dbReference type="InterPro" id="IPR013159">
    <property type="entry name" value="DnaA_C"/>
</dbReference>
<dbReference type="GO" id="GO:0006270">
    <property type="term" value="P:DNA replication initiation"/>
    <property type="evidence" value="ECO:0007669"/>
    <property type="project" value="InterPro"/>
</dbReference>
<dbReference type="AlphaFoldDB" id="A0A5B1CI27"/>
<keyword evidence="3" id="KW-1185">Reference proteome</keyword>
<dbReference type="SUPFAM" id="SSF143422">
    <property type="entry name" value="Transposase IS200-like"/>
    <property type="match status" value="1"/>
</dbReference>
<protein>
    <submittedName>
        <fullName evidence="2">Chromosomal replication initiation protein</fullName>
    </submittedName>
</protein>
<gene>
    <name evidence="2" type="ORF">LF1_16710</name>
</gene>
<feature type="domain" description="Transposase IS200-like" evidence="1">
    <location>
        <begin position="9"/>
        <end position="123"/>
    </location>
</feature>
<accession>A0A5B1CI27</accession>